<name>A0A9P7GE10_9AGAR</name>
<dbReference type="GO" id="GO:0005737">
    <property type="term" value="C:cytoplasm"/>
    <property type="evidence" value="ECO:0007669"/>
    <property type="project" value="TreeGrafter"/>
</dbReference>
<dbReference type="InterPro" id="IPR051553">
    <property type="entry name" value="Ran_GTPase-activating"/>
</dbReference>
<feature type="repeat" description="RCC1" evidence="3">
    <location>
        <begin position="503"/>
        <end position="555"/>
    </location>
</feature>
<keyword evidence="2" id="KW-0677">Repeat</keyword>
<feature type="domain" description="RCC1-like" evidence="5">
    <location>
        <begin position="128"/>
        <end position="550"/>
    </location>
</feature>
<evidence type="ECO:0000313" key="7">
    <source>
        <dbReference type="Proteomes" id="UP000775547"/>
    </source>
</evidence>
<dbReference type="GO" id="GO:0005085">
    <property type="term" value="F:guanyl-nucleotide exchange factor activity"/>
    <property type="evidence" value="ECO:0007669"/>
    <property type="project" value="TreeGrafter"/>
</dbReference>
<dbReference type="InterPro" id="IPR058923">
    <property type="entry name" value="RCC1-like_dom"/>
</dbReference>
<dbReference type="PROSITE" id="PS00626">
    <property type="entry name" value="RCC1_2"/>
    <property type="match status" value="2"/>
</dbReference>
<feature type="repeat" description="RCC1" evidence="3">
    <location>
        <begin position="192"/>
        <end position="260"/>
    </location>
</feature>
<gene>
    <name evidence="6" type="ORF">DXG03_000206</name>
</gene>
<feature type="repeat" description="RCC1" evidence="3">
    <location>
        <begin position="127"/>
        <end position="191"/>
    </location>
</feature>
<dbReference type="PRINTS" id="PR00633">
    <property type="entry name" value="RCCNDNSATION"/>
</dbReference>
<dbReference type="Gene3D" id="2.130.10.30">
    <property type="entry name" value="Regulator of chromosome condensation 1/beta-lactamase-inhibitor protein II"/>
    <property type="match status" value="1"/>
</dbReference>
<evidence type="ECO:0000259" key="5">
    <source>
        <dbReference type="Pfam" id="PF25390"/>
    </source>
</evidence>
<proteinExistence type="predicted"/>
<feature type="repeat" description="RCC1" evidence="3">
    <location>
        <begin position="261"/>
        <end position="320"/>
    </location>
</feature>
<keyword evidence="1" id="KW-0344">Guanine-nucleotide releasing factor</keyword>
<dbReference type="AlphaFoldDB" id="A0A9P7GE10"/>
<evidence type="ECO:0000256" key="3">
    <source>
        <dbReference type="PROSITE-ProRule" id="PRU00235"/>
    </source>
</evidence>
<accession>A0A9P7GE10</accession>
<dbReference type="OrthoDB" id="61110at2759"/>
<dbReference type="Pfam" id="PF25390">
    <property type="entry name" value="WD40_RLD"/>
    <property type="match status" value="1"/>
</dbReference>
<dbReference type="SUPFAM" id="SSF50985">
    <property type="entry name" value="RCC1/BLIP-II"/>
    <property type="match status" value="1"/>
</dbReference>
<dbReference type="PROSITE" id="PS00625">
    <property type="entry name" value="RCC1_1"/>
    <property type="match status" value="1"/>
</dbReference>
<feature type="repeat" description="RCC1" evidence="3">
    <location>
        <begin position="378"/>
        <end position="439"/>
    </location>
</feature>
<dbReference type="PROSITE" id="PS50012">
    <property type="entry name" value="RCC1_3"/>
    <property type="match status" value="7"/>
</dbReference>
<organism evidence="6 7">
    <name type="scientific">Asterophora parasitica</name>
    <dbReference type="NCBI Taxonomy" id="117018"/>
    <lineage>
        <taxon>Eukaryota</taxon>
        <taxon>Fungi</taxon>
        <taxon>Dikarya</taxon>
        <taxon>Basidiomycota</taxon>
        <taxon>Agaricomycotina</taxon>
        <taxon>Agaricomycetes</taxon>
        <taxon>Agaricomycetidae</taxon>
        <taxon>Agaricales</taxon>
        <taxon>Tricholomatineae</taxon>
        <taxon>Lyophyllaceae</taxon>
        <taxon>Asterophora</taxon>
    </lineage>
</organism>
<reference evidence="6" key="2">
    <citation type="submission" date="2021-10" db="EMBL/GenBank/DDBJ databases">
        <title>Phylogenomics reveals ancestral predisposition of the termite-cultivated fungus Termitomyces towards a domesticated lifestyle.</title>
        <authorList>
            <person name="Auxier B."/>
            <person name="Grum-Grzhimaylo A."/>
            <person name="Cardenas M.E."/>
            <person name="Lodge J.D."/>
            <person name="Laessoe T."/>
            <person name="Pedersen O."/>
            <person name="Smith M.E."/>
            <person name="Kuyper T.W."/>
            <person name="Franco-Molano E.A."/>
            <person name="Baroni T.J."/>
            <person name="Aanen D.K."/>
        </authorList>
    </citation>
    <scope>NUCLEOTIDE SEQUENCE</scope>
    <source>
        <strain evidence="6">AP01</strain>
        <tissue evidence="6">Mycelium</tissue>
    </source>
</reference>
<feature type="region of interest" description="Disordered" evidence="4">
    <location>
        <begin position="1"/>
        <end position="112"/>
    </location>
</feature>
<evidence type="ECO:0000256" key="2">
    <source>
        <dbReference type="ARBA" id="ARBA00022737"/>
    </source>
</evidence>
<feature type="repeat" description="RCC1" evidence="3">
    <location>
        <begin position="321"/>
        <end position="377"/>
    </location>
</feature>
<evidence type="ECO:0000256" key="4">
    <source>
        <dbReference type="SAM" id="MobiDB-lite"/>
    </source>
</evidence>
<dbReference type="PANTHER" id="PTHR45982">
    <property type="entry name" value="REGULATOR OF CHROMOSOME CONDENSATION"/>
    <property type="match status" value="1"/>
</dbReference>
<feature type="repeat" description="RCC1" evidence="3">
    <location>
        <begin position="440"/>
        <end position="502"/>
    </location>
</feature>
<sequence>MPPRRSSRAASLKPASKAEPTPLEKAVANRPKSQPAKKRAASPQRSPSPTRKRSRTTSNQKPENEPPAAAPASKKPSSKAAAPKKPTQPLKRQASGKLSSIPEGPIPQLKPYFNPLPTPPEAIRPGLQLFAWGAGNFGQFGMGPDVLGELDKPKKSLWVEEQIAKGTFGEEGAGIESVVGGGLHTLFIDEKGTVWTCGVNDDAALGRITHEVPDPENPGSFLDVDDLTSIPHPLKSLTDENFRAVQIASGDSICAAVSKDGDLRVWGSFRVNEGSLGFSSGLKHQFLPVPILDLPHKPGDTEKVSSIAAGGNHLLVLTTHGNILTWGAGEQAQLGRKVLERRKINGTVPQKVTLGIRSRKAVRIGAGSFHSFAIDDKGDVWGWGLNSMGQTGTGYASAADAVVQLPQKVKRLSKEELGDDDTVVQIVGGNHHTLFLTDKGRLYACGRSNASQLGLADDDEAFKDRLDPEFVTEPVLVTFPDMDDPVVHVSAGPHNNMAVTNGGALYCWGQGTQGELGVPDVEVKTPRMIVRKEGGAWAAISASCGGQHTLGLFRKK</sequence>
<evidence type="ECO:0000313" key="6">
    <source>
        <dbReference type="EMBL" id="KAG5648857.1"/>
    </source>
</evidence>
<protein>
    <recommendedName>
        <fullName evidence="5">RCC1-like domain-containing protein</fullName>
    </recommendedName>
</protein>
<dbReference type="PANTHER" id="PTHR45982:SF1">
    <property type="entry name" value="REGULATOR OF CHROMOSOME CONDENSATION"/>
    <property type="match status" value="1"/>
</dbReference>
<dbReference type="Proteomes" id="UP000775547">
    <property type="component" value="Unassembled WGS sequence"/>
</dbReference>
<keyword evidence="7" id="KW-1185">Reference proteome</keyword>
<dbReference type="EMBL" id="JABCKV010000001">
    <property type="protein sequence ID" value="KAG5648857.1"/>
    <property type="molecule type" value="Genomic_DNA"/>
</dbReference>
<evidence type="ECO:0000256" key="1">
    <source>
        <dbReference type="ARBA" id="ARBA00022658"/>
    </source>
</evidence>
<reference evidence="6" key="1">
    <citation type="submission" date="2020-07" db="EMBL/GenBank/DDBJ databases">
        <authorList>
            <person name="Nieuwenhuis M."/>
            <person name="Van De Peppel L.J.J."/>
        </authorList>
    </citation>
    <scope>NUCLEOTIDE SEQUENCE</scope>
    <source>
        <strain evidence="6">AP01</strain>
        <tissue evidence="6">Mycelium</tissue>
    </source>
</reference>
<comment type="caution">
    <text evidence="6">The sequence shown here is derived from an EMBL/GenBank/DDBJ whole genome shotgun (WGS) entry which is preliminary data.</text>
</comment>
<dbReference type="InterPro" id="IPR000408">
    <property type="entry name" value="Reg_chr_condens"/>
</dbReference>
<feature type="compositionally biased region" description="Low complexity" evidence="4">
    <location>
        <begin position="66"/>
        <end position="85"/>
    </location>
</feature>
<dbReference type="InterPro" id="IPR009091">
    <property type="entry name" value="RCC1/BLIP-II"/>
</dbReference>